<sequence length="355" mass="39884">MPFIFPRRHRHYKLTLWLMVAELPITVVILTLTGIASHNTYRTLLWQDGADNGFNSAPNAALYAAANYRPYTAPLVWSSFMTNYNLVIGVLSVFLLIVKFPVHCMHLFFPPLGAFIHGAIMVLYIVSARYQAGSDMSDPKHPQPGPPWYITKNCNVAAHKSNIGYCEQAKSLFAVSVVMMYENPSVHARYEFRHTNSRLDSFLYFVEFVVVVHSCFITKEEREEILEQREEKRIEKEFEEEIMKSPSMIPMTPGFVGQDHGMIPRTPGYPPMVATSPVTHGGILHAPFTPRMTARTPGFNRLGAASPSSDLPLRDHSNMLTPIQTQPVQTIEPQTASASGSAMYFPPPPKKASKK</sequence>
<feature type="transmembrane region" description="Helical" evidence="2">
    <location>
        <begin position="12"/>
        <end position="36"/>
    </location>
</feature>
<dbReference type="GeneID" id="81434689"/>
<feature type="transmembrane region" description="Helical" evidence="2">
    <location>
        <begin position="107"/>
        <end position="126"/>
    </location>
</feature>
<keyword evidence="2" id="KW-0472">Membrane</keyword>
<feature type="region of interest" description="Disordered" evidence="1">
    <location>
        <begin position="326"/>
        <end position="355"/>
    </location>
</feature>
<dbReference type="RefSeq" id="XP_056557724.1">
    <property type="nucleotide sequence ID" value="XM_056695512.1"/>
</dbReference>
<dbReference type="Proteomes" id="UP001147782">
    <property type="component" value="Unassembled WGS sequence"/>
</dbReference>
<keyword evidence="4" id="KW-1185">Reference proteome</keyword>
<evidence type="ECO:0000313" key="3">
    <source>
        <dbReference type="EMBL" id="KAJ5380153.1"/>
    </source>
</evidence>
<proteinExistence type="predicted"/>
<organism evidence="3 4">
    <name type="scientific">Penicillium cataractarum</name>
    <dbReference type="NCBI Taxonomy" id="2100454"/>
    <lineage>
        <taxon>Eukaryota</taxon>
        <taxon>Fungi</taxon>
        <taxon>Dikarya</taxon>
        <taxon>Ascomycota</taxon>
        <taxon>Pezizomycotina</taxon>
        <taxon>Eurotiomycetes</taxon>
        <taxon>Eurotiomycetidae</taxon>
        <taxon>Eurotiales</taxon>
        <taxon>Aspergillaceae</taxon>
        <taxon>Penicillium</taxon>
    </lineage>
</organism>
<evidence type="ECO:0000256" key="1">
    <source>
        <dbReference type="SAM" id="MobiDB-lite"/>
    </source>
</evidence>
<dbReference type="EMBL" id="JAPZBS010000002">
    <property type="protein sequence ID" value="KAJ5380153.1"/>
    <property type="molecule type" value="Genomic_DNA"/>
</dbReference>
<comment type="caution">
    <text evidence="3">The sequence shown here is derived from an EMBL/GenBank/DDBJ whole genome shotgun (WGS) entry which is preliminary data.</text>
</comment>
<keyword evidence="2" id="KW-0812">Transmembrane</keyword>
<reference evidence="3" key="2">
    <citation type="journal article" date="2023" name="IMA Fungus">
        <title>Comparative genomic study of the Penicillium genus elucidates a diverse pangenome and 15 lateral gene transfer events.</title>
        <authorList>
            <person name="Petersen C."/>
            <person name="Sorensen T."/>
            <person name="Nielsen M.R."/>
            <person name="Sondergaard T.E."/>
            <person name="Sorensen J.L."/>
            <person name="Fitzpatrick D.A."/>
            <person name="Frisvad J.C."/>
            <person name="Nielsen K.L."/>
        </authorList>
    </citation>
    <scope>NUCLEOTIDE SEQUENCE</scope>
    <source>
        <strain evidence="3">IBT 29864</strain>
    </source>
</reference>
<protein>
    <submittedName>
        <fullName evidence="3">Uncharacterized protein</fullName>
    </submittedName>
</protein>
<name>A0A9W9VFF0_9EURO</name>
<dbReference type="OrthoDB" id="5352400at2759"/>
<gene>
    <name evidence="3" type="ORF">N7496_002581</name>
</gene>
<keyword evidence="2" id="KW-1133">Transmembrane helix</keyword>
<feature type="transmembrane region" description="Helical" evidence="2">
    <location>
        <begin position="75"/>
        <end position="98"/>
    </location>
</feature>
<feature type="compositionally biased region" description="Polar residues" evidence="1">
    <location>
        <begin position="326"/>
        <end position="340"/>
    </location>
</feature>
<evidence type="ECO:0000256" key="2">
    <source>
        <dbReference type="SAM" id="Phobius"/>
    </source>
</evidence>
<reference evidence="3" key="1">
    <citation type="submission" date="2022-11" db="EMBL/GenBank/DDBJ databases">
        <authorList>
            <person name="Petersen C."/>
        </authorList>
    </citation>
    <scope>NUCLEOTIDE SEQUENCE</scope>
    <source>
        <strain evidence="3">IBT 29864</strain>
    </source>
</reference>
<evidence type="ECO:0000313" key="4">
    <source>
        <dbReference type="Proteomes" id="UP001147782"/>
    </source>
</evidence>
<feature type="compositionally biased region" description="Pro residues" evidence="1">
    <location>
        <begin position="345"/>
        <end position="355"/>
    </location>
</feature>
<dbReference type="AlphaFoldDB" id="A0A9W9VFF0"/>
<accession>A0A9W9VFF0</accession>